<dbReference type="Pfam" id="PF01144">
    <property type="entry name" value="CoA_trans"/>
    <property type="match status" value="1"/>
</dbReference>
<dbReference type="PANTHER" id="PTHR43293">
    <property type="entry name" value="ACETATE COA-TRANSFERASE YDIF"/>
    <property type="match status" value="1"/>
</dbReference>
<dbReference type="AlphaFoldDB" id="H5SHE3"/>
<dbReference type="Gene3D" id="3.30.30.40">
    <property type="match status" value="1"/>
</dbReference>
<dbReference type="EMBL" id="AP011720">
    <property type="protein sequence ID" value="BAL55579.1"/>
    <property type="molecule type" value="Genomic_DNA"/>
</dbReference>
<reference evidence="1" key="1">
    <citation type="journal article" date="2005" name="Environ. Microbiol.">
        <title>Genetic and functional properties of uncultivated thermophilic crenarchaeotes from a subsurface gold mine as revealed by analysis of genome fragments.</title>
        <authorList>
            <person name="Nunoura T."/>
            <person name="Hirayama H."/>
            <person name="Takami H."/>
            <person name="Oida H."/>
            <person name="Nishi S."/>
            <person name="Shimamura S."/>
            <person name="Suzuki Y."/>
            <person name="Inagaki F."/>
            <person name="Takai K."/>
            <person name="Nealson K.H."/>
            <person name="Horikoshi K."/>
        </authorList>
    </citation>
    <scope>NUCLEOTIDE SEQUENCE</scope>
</reference>
<gene>
    <name evidence="1" type="ORF">HGMM_F28H07C53</name>
</gene>
<protein>
    <submittedName>
        <fullName evidence="1">Glutaconate CoA-transferase, subunit A</fullName>
    </submittedName>
</protein>
<dbReference type="GO" id="GO:0008410">
    <property type="term" value="F:CoA-transferase activity"/>
    <property type="evidence" value="ECO:0007669"/>
    <property type="project" value="InterPro"/>
</dbReference>
<dbReference type="InterPro" id="IPR004165">
    <property type="entry name" value="CoA_trans_fam_I"/>
</dbReference>
<dbReference type="Gene3D" id="3.40.1080.10">
    <property type="entry name" value="Glutaconate Coenzyme A-transferase"/>
    <property type="match status" value="1"/>
</dbReference>
<keyword evidence="1" id="KW-0808">Transferase</keyword>
<evidence type="ECO:0000313" key="1">
    <source>
        <dbReference type="EMBL" id="BAL55579.1"/>
    </source>
</evidence>
<dbReference type="SMART" id="SM00882">
    <property type="entry name" value="CoA_trans"/>
    <property type="match status" value="1"/>
</dbReference>
<dbReference type="SUPFAM" id="SSF100950">
    <property type="entry name" value="NagB/RpiA/CoA transferase-like"/>
    <property type="match status" value="1"/>
</dbReference>
<dbReference type="InterPro" id="IPR037171">
    <property type="entry name" value="NagB/RpiA_transferase-like"/>
</dbReference>
<proteinExistence type="predicted"/>
<reference evidence="1" key="2">
    <citation type="journal article" date="2012" name="PLoS ONE">
        <title>A Deeply Branching Thermophilic Bacterium with an Ancient Acetyl-CoA Pathway Dominates a Subsurface Ecosystem.</title>
        <authorList>
            <person name="Takami H."/>
            <person name="Noguchi H."/>
            <person name="Takaki Y."/>
            <person name="Uchiyama I."/>
            <person name="Toyoda A."/>
            <person name="Nishi S."/>
            <person name="Chee G.-J."/>
            <person name="Arai W."/>
            <person name="Nunoura T."/>
            <person name="Itoh T."/>
            <person name="Hattori M."/>
            <person name="Takai K."/>
        </authorList>
    </citation>
    <scope>NUCLEOTIDE SEQUENCE</scope>
</reference>
<sequence>MEIIESGQKELLQPPDVEEFRRWMRENKSPALRDKVMDEHEAVKRFIKDGDYIGVELYGTVRCPMSIIREIVRQGKKRLRLAGQGLLEIDFLVAAGLVEAMDITYVGYEVLGLSNILRRAAEGGKIKLVEWSNAAMAWRFKAAAMGVPFIPVRSMLGTDTLRYSSAKVVKDPFTGIPVTLLPALILDVGIIHVHRADKYGNAQIDGISGFAFEMARASKRLIISTEELIPTEEIQRYPERTIIPWFLVDAVVVAPFGSHPGEMCYCYERDQEHLLEFLKAAETEETTQQYLQKYVYGPKTHQEYLDLIGRDRLEALKRACKGR</sequence>
<accession>H5SHE3</accession>
<name>H5SHE3_9BACT</name>
<dbReference type="PANTHER" id="PTHR43293:SF3">
    <property type="entry name" value="CHOLESTEROL RING-CLEAVING HYDROLASE IPDB SUBUNIT"/>
    <property type="match status" value="1"/>
</dbReference>
<organism evidence="1">
    <name type="scientific">uncultured Acetothermia bacterium</name>
    <dbReference type="NCBI Taxonomy" id="236499"/>
    <lineage>
        <taxon>Bacteria</taxon>
        <taxon>Candidatus Bipolaricaulota</taxon>
        <taxon>environmental samples</taxon>
    </lineage>
</organism>